<dbReference type="AlphaFoldDB" id="A0A3G6IYC2"/>
<dbReference type="CDD" id="cd03468">
    <property type="entry name" value="PolY_like"/>
    <property type="match status" value="1"/>
</dbReference>
<dbReference type="KEGG" id="cgk:CGERO_02285"/>
<dbReference type="RefSeq" id="WP_123933273.1">
    <property type="nucleotide sequence ID" value="NZ_CP033897.1"/>
</dbReference>
<feature type="domain" description="UmuC" evidence="2">
    <location>
        <begin position="26"/>
        <end position="146"/>
    </location>
</feature>
<dbReference type="InterPro" id="IPR043502">
    <property type="entry name" value="DNA/RNA_pol_sf"/>
</dbReference>
<dbReference type="GO" id="GO:0006281">
    <property type="term" value="P:DNA repair"/>
    <property type="evidence" value="ECO:0007669"/>
    <property type="project" value="InterPro"/>
</dbReference>
<dbReference type="EMBL" id="CP033897">
    <property type="protein sequence ID" value="AZA10781.1"/>
    <property type="molecule type" value="Genomic_DNA"/>
</dbReference>
<dbReference type="PANTHER" id="PTHR35369">
    <property type="entry name" value="BLR3025 PROTEIN-RELATED"/>
    <property type="match status" value="1"/>
</dbReference>
<evidence type="ECO:0000313" key="3">
    <source>
        <dbReference type="EMBL" id="AZA10781.1"/>
    </source>
</evidence>
<reference evidence="3 4" key="1">
    <citation type="submission" date="2018-11" db="EMBL/GenBank/DDBJ databases">
        <authorList>
            <person name="Kleinhagauer T."/>
            <person name="Glaeser S.P."/>
            <person name="Spergser J."/>
            <person name="Ruckert C."/>
            <person name="Kaempfer P."/>
            <person name="Busse H.-J."/>
        </authorList>
    </citation>
    <scope>NUCLEOTIDE SEQUENCE [LARGE SCALE GENOMIC DNA]</scope>
    <source>
        <strain evidence="3 4">W8</strain>
    </source>
</reference>
<gene>
    <name evidence="3" type="ORF">CGERO_02285</name>
</gene>
<sequence length="497" mass="53543">MRTLALWFPDWPVQAAIMQGLAQPRTPVMLAAHHRITVCNGAARAQGVRRGMRAREAQAISSATLLDAEETRDAAVFSGIADALDQVASSIEILRPGLALVNAETAGRYHGGEAIAAEKLIDASAQEGMDSFIGIADEIPTAVIAARTQAIVPAGGSREFLAAQPTMSLLEPALGCEEEVVRTLFQLGLRTLGDVADLGVRVMITRFGAAGQRCFDIAAARDERGVAAREERSDLQVSLIPEEPATRVHEAAFLGRALAAQLHDRLQAQGLVCHRLSIRAYFGEVLCQRTWRSKEALSEQAVAERIRWQLDGWLSKHHGDGVGITELVLDPVECSRPDHYALWGAGTDQAARRAITRVQSTLGTDAVLQPHSAGGRGAADRVHMVPFGEAHVVQRAFRGALPAPLPAALAHPSARAHLVDANGKPVSLVEAELSAPPAGFQWGSKRFRVTGWAGPWPVDDQWWKGEGTCARLQIVAEGPHAWLLVWAGQWRVEASYT</sequence>
<dbReference type="Pfam" id="PF00817">
    <property type="entry name" value="IMS"/>
    <property type="match status" value="1"/>
</dbReference>
<keyword evidence="4" id="KW-1185">Reference proteome</keyword>
<dbReference type="Proteomes" id="UP000271587">
    <property type="component" value="Chromosome"/>
</dbReference>
<evidence type="ECO:0000256" key="1">
    <source>
        <dbReference type="ARBA" id="ARBA00022763"/>
    </source>
</evidence>
<evidence type="ECO:0000259" key="2">
    <source>
        <dbReference type="Pfam" id="PF00817"/>
    </source>
</evidence>
<dbReference type="InterPro" id="IPR050356">
    <property type="entry name" value="SulA_CellDiv_inhibitor"/>
</dbReference>
<proteinExistence type="predicted"/>
<dbReference type="SUPFAM" id="SSF56672">
    <property type="entry name" value="DNA/RNA polymerases"/>
    <property type="match status" value="1"/>
</dbReference>
<keyword evidence="1" id="KW-0227">DNA damage</keyword>
<dbReference type="PANTHER" id="PTHR35369:SF2">
    <property type="entry name" value="BLR3025 PROTEIN"/>
    <property type="match status" value="1"/>
</dbReference>
<dbReference type="InterPro" id="IPR001126">
    <property type="entry name" value="UmuC"/>
</dbReference>
<protein>
    <submittedName>
        <fullName evidence="3">DNA polymerase IV</fullName>
    </submittedName>
</protein>
<name>A0A3G6IYC2_9CORY</name>
<organism evidence="3 4">
    <name type="scientific">Corynebacterium gerontici</name>
    <dbReference type="NCBI Taxonomy" id="2079234"/>
    <lineage>
        <taxon>Bacteria</taxon>
        <taxon>Bacillati</taxon>
        <taxon>Actinomycetota</taxon>
        <taxon>Actinomycetes</taxon>
        <taxon>Mycobacteriales</taxon>
        <taxon>Corynebacteriaceae</taxon>
        <taxon>Corynebacterium</taxon>
    </lineage>
</organism>
<accession>A0A3G6IYC2</accession>
<dbReference type="OrthoDB" id="5244088at2"/>
<evidence type="ECO:0000313" key="4">
    <source>
        <dbReference type="Proteomes" id="UP000271587"/>
    </source>
</evidence>